<evidence type="ECO:0000256" key="3">
    <source>
        <dbReference type="ARBA" id="ARBA00022840"/>
    </source>
</evidence>
<dbReference type="Pfam" id="PF02626">
    <property type="entry name" value="CT_A_B"/>
    <property type="match status" value="1"/>
</dbReference>
<keyword evidence="6" id="KW-1185">Reference proteome</keyword>
<dbReference type="SUPFAM" id="SSF50891">
    <property type="entry name" value="Cyclophilin-like"/>
    <property type="match status" value="1"/>
</dbReference>
<comment type="caution">
    <text evidence="5">The sequence shown here is derived from an EMBL/GenBank/DDBJ whole genome shotgun (WGS) entry which is preliminary data.</text>
</comment>
<keyword evidence="3" id="KW-0067">ATP-binding</keyword>
<dbReference type="SMART" id="SM00797">
    <property type="entry name" value="AHS2"/>
    <property type="match status" value="1"/>
</dbReference>
<keyword evidence="1" id="KW-0547">Nucleotide-binding</keyword>
<gene>
    <name evidence="5" type="ORF">NM961_09600</name>
</gene>
<dbReference type="Proteomes" id="UP001165498">
    <property type="component" value="Unassembled WGS sequence"/>
</dbReference>
<evidence type="ECO:0000259" key="4">
    <source>
        <dbReference type="SMART" id="SM00797"/>
    </source>
</evidence>
<protein>
    <submittedName>
        <fullName evidence="5">Biotin-dependent carboxyltransferase family protein</fullName>
    </submittedName>
</protein>
<dbReference type="Gene3D" id="2.40.100.10">
    <property type="entry name" value="Cyclophilin-like"/>
    <property type="match status" value="1"/>
</dbReference>
<accession>A0ABT1QRQ2</accession>
<dbReference type="InterPro" id="IPR052708">
    <property type="entry name" value="PxpC"/>
</dbReference>
<keyword evidence="2" id="KW-0378">Hydrolase</keyword>
<dbReference type="PANTHER" id="PTHR43309:SF3">
    <property type="entry name" value="5-OXOPROLINASE SUBUNIT C"/>
    <property type="match status" value="1"/>
</dbReference>
<dbReference type="RefSeq" id="WP_255913998.1">
    <property type="nucleotide sequence ID" value="NZ_JANFQO010000007.1"/>
</dbReference>
<reference evidence="5" key="1">
    <citation type="submission" date="2022-07" db="EMBL/GenBank/DDBJ databases">
        <title>Tahibacter sp., a new gammaproteobacterium isolated from the silt sample collected at pig farm.</title>
        <authorList>
            <person name="Chen H."/>
        </authorList>
    </citation>
    <scope>NUCLEOTIDE SEQUENCE</scope>
    <source>
        <strain evidence="5">P2K</strain>
    </source>
</reference>
<evidence type="ECO:0000313" key="5">
    <source>
        <dbReference type="EMBL" id="MCQ4164963.1"/>
    </source>
</evidence>
<organism evidence="5 6">
    <name type="scientific">Tahibacter harae</name>
    <dbReference type="NCBI Taxonomy" id="2963937"/>
    <lineage>
        <taxon>Bacteria</taxon>
        <taxon>Pseudomonadati</taxon>
        <taxon>Pseudomonadota</taxon>
        <taxon>Gammaproteobacteria</taxon>
        <taxon>Lysobacterales</taxon>
        <taxon>Rhodanobacteraceae</taxon>
        <taxon>Tahibacter</taxon>
    </lineage>
</organism>
<sequence>MIEVLRAGLLSSVQDQGRRGHAAIGVGRAGAMDADAAKLANWLAGNEADAAVIEITLSGPALRFACAATVALCGAEAELRLDGERIAGWRPQAVAAGSVLDCGGLRRGARLYLAVAGGIAVAPVLGSRSVDINAALGPCEGRALRAGDRLPLAAEDGLRLRRTPAWSLAPALWFDPDPQRRLRLLPGAHYAELEPEAQQALQTAAFRIAPESNRVGLRLQGAALRLSRPLELVSAGVTRGTVQLPPGGQPIMLAAEHPTTGGYPRIAHLIEADQSRLGQYRPGDSLRLRLVGTDEAEALRVRRAQALARVHHYIEQKLLEIRCGA</sequence>
<evidence type="ECO:0000256" key="2">
    <source>
        <dbReference type="ARBA" id="ARBA00022801"/>
    </source>
</evidence>
<evidence type="ECO:0000256" key="1">
    <source>
        <dbReference type="ARBA" id="ARBA00022741"/>
    </source>
</evidence>
<name>A0ABT1QRQ2_9GAMM</name>
<dbReference type="NCBIfam" id="TIGR00724">
    <property type="entry name" value="urea_amlyse_rel"/>
    <property type="match status" value="1"/>
</dbReference>
<dbReference type="PANTHER" id="PTHR43309">
    <property type="entry name" value="5-OXOPROLINASE SUBUNIT C"/>
    <property type="match status" value="1"/>
</dbReference>
<dbReference type="EMBL" id="JANFQO010000007">
    <property type="protein sequence ID" value="MCQ4164963.1"/>
    <property type="molecule type" value="Genomic_DNA"/>
</dbReference>
<dbReference type="InterPro" id="IPR029000">
    <property type="entry name" value="Cyclophilin-like_dom_sf"/>
</dbReference>
<evidence type="ECO:0000313" key="6">
    <source>
        <dbReference type="Proteomes" id="UP001165498"/>
    </source>
</evidence>
<proteinExistence type="predicted"/>
<dbReference type="InterPro" id="IPR003778">
    <property type="entry name" value="CT_A_B"/>
</dbReference>
<feature type="domain" description="Carboxyltransferase" evidence="4">
    <location>
        <begin position="23"/>
        <end position="306"/>
    </location>
</feature>